<proteinExistence type="predicted"/>
<dbReference type="AlphaFoldDB" id="A0A381WJB7"/>
<dbReference type="Pfam" id="PF01546">
    <property type="entry name" value="Peptidase_M20"/>
    <property type="match status" value="1"/>
</dbReference>
<organism evidence="4">
    <name type="scientific">marine metagenome</name>
    <dbReference type="NCBI Taxonomy" id="408172"/>
    <lineage>
        <taxon>unclassified sequences</taxon>
        <taxon>metagenomes</taxon>
        <taxon>ecological metagenomes</taxon>
    </lineage>
</organism>
<dbReference type="EMBL" id="UINC01011845">
    <property type="protein sequence ID" value="SVA52023.1"/>
    <property type="molecule type" value="Genomic_DNA"/>
</dbReference>
<dbReference type="PIRSF" id="PIRSF037238">
    <property type="entry name" value="Carboxypeptidase_G2"/>
    <property type="match status" value="1"/>
</dbReference>
<gene>
    <name evidence="4" type="ORF">METZ01_LOCUS104877</name>
</gene>
<protein>
    <recommendedName>
        <fullName evidence="3">Peptidase M20 dimerisation domain-containing protein</fullName>
    </recommendedName>
</protein>
<evidence type="ECO:0000259" key="3">
    <source>
        <dbReference type="Pfam" id="PF07687"/>
    </source>
</evidence>
<name>A0A381WJB7_9ZZZZ</name>
<dbReference type="GO" id="GO:0016787">
    <property type="term" value="F:hydrolase activity"/>
    <property type="evidence" value="ECO:0007669"/>
    <property type="project" value="UniProtKB-KW"/>
</dbReference>
<dbReference type="InterPro" id="IPR017150">
    <property type="entry name" value="Pept_M20_glutamate_carboxypep"/>
</dbReference>
<evidence type="ECO:0000256" key="2">
    <source>
        <dbReference type="ARBA" id="ARBA00022801"/>
    </source>
</evidence>
<dbReference type="CDD" id="cd03885">
    <property type="entry name" value="M20_CPDG2"/>
    <property type="match status" value="1"/>
</dbReference>
<accession>A0A381WJB7</accession>
<reference evidence="4" key="1">
    <citation type="submission" date="2018-05" db="EMBL/GenBank/DDBJ databases">
        <authorList>
            <person name="Lanie J.A."/>
            <person name="Ng W.-L."/>
            <person name="Kazmierczak K.M."/>
            <person name="Andrzejewski T.M."/>
            <person name="Davidsen T.M."/>
            <person name="Wayne K.J."/>
            <person name="Tettelin H."/>
            <person name="Glass J.I."/>
            <person name="Rusch D."/>
            <person name="Podicherti R."/>
            <person name="Tsui H.-C.T."/>
            <person name="Winkler M.E."/>
        </authorList>
    </citation>
    <scope>NUCLEOTIDE SEQUENCE</scope>
</reference>
<dbReference type="InterPro" id="IPR002933">
    <property type="entry name" value="Peptidase_M20"/>
</dbReference>
<evidence type="ECO:0000313" key="4">
    <source>
        <dbReference type="EMBL" id="SVA52023.1"/>
    </source>
</evidence>
<dbReference type="PANTHER" id="PTHR43808">
    <property type="entry name" value="ACETYLORNITHINE DEACETYLASE"/>
    <property type="match status" value="1"/>
</dbReference>
<sequence>MRKDLDTPLIDSEAKLIGEVLGGYRGAIVELLTELAKLESPSLEPDTQRSVQDLLQRLLEGLGFESHFFKGDTTGGHLHFWPVGHIPGEGPVQLLLGHTDTVWPVGTLKKMPVEYDKEGDVLRGPGVFDMKGGLVQMVFALSALSELNLLPSVVPTVFLNSDEEVGSIESQPHIERLARQSNRVLVLEPALGPEGWLKTTRRGVGQFKIRAIGKAAHSGLAPEEGASAIHEMSHVIQRLHDLTDVNRGIGVNVGTVSGGTRANVVAAESKAIVDVRVSTREDARWVEAAIRNLEATTTGTRLEIEGAVDRDPMEATPANQVLWEAVRGCGRRLGLDLVGAQSGGASDGNTTSLFTATIDGLGPVGDGAHALHEHVEVSRLIERTTLLALILMLPAQRE</sequence>
<evidence type="ECO:0000256" key="1">
    <source>
        <dbReference type="ARBA" id="ARBA00022723"/>
    </source>
</evidence>
<keyword evidence="1" id="KW-0479">Metal-binding</keyword>
<dbReference type="GO" id="GO:0046872">
    <property type="term" value="F:metal ion binding"/>
    <property type="evidence" value="ECO:0007669"/>
    <property type="project" value="UniProtKB-KW"/>
</dbReference>
<dbReference type="InterPro" id="IPR011650">
    <property type="entry name" value="Peptidase_M20_dimer"/>
</dbReference>
<dbReference type="SUPFAM" id="SSF55031">
    <property type="entry name" value="Bacterial exopeptidase dimerisation domain"/>
    <property type="match status" value="1"/>
</dbReference>
<keyword evidence="2" id="KW-0378">Hydrolase</keyword>
<feature type="domain" description="Peptidase M20 dimerisation" evidence="3">
    <location>
        <begin position="200"/>
        <end position="292"/>
    </location>
</feature>
<dbReference type="PANTHER" id="PTHR43808:SF9">
    <property type="entry name" value="BLL0789 PROTEIN"/>
    <property type="match status" value="1"/>
</dbReference>
<dbReference type="InterPro" id="IPR036264">
    <property type="entry name" value="Bact_exopeptidase_dim_dom"/>
</dbReference>
<dbReference type="Gene3D" id="3.40.630.10">
    <property type="entry name" value="Zn peptidases"/>
    <property type="match status" value="1"/>
</dbReference>
<dbReference type="SUPFAM" id="SSF53187">
    <property type="entry name" value="Zn-dependent exopeptidases"/>
    <property type="match status" value="1"/>
</dbReference>
<dbReference type="Gene3D" id="3.30.70.360">
    <property type="match status" value="1"/>
</dbReference>
<dbReference type="InterPro" id="IPR050072">
    <property type="entry name" value="Peptidase_M20A"/>
</dbReference>
<dbReference type="Pfam" id="PF07687">
    <property type="entry name" value="M20_dimer"/>
    <property type="match status" value="1"/>
</dbReference>